<organism evidence="14 15">
    <name type="scientific">Perkinsus chesapeaki</name>
    <name type="common">Clam parasite</name>
    <name type="synonym">Perkinsus andrewsi</name>
    <dbReference type="NCBI Taxonomy" id="330153"/>
    <lineage>
        <taxon>Eukaryota</taxon>
        <taxon>Sar</taxon>
        <taxon>Alveolata</taxon>
        <taxon>Perkinsozoa</taxon>
        <taxon>Perkinsea</taxon>
        <taxon>Perkinsida</taxon>
        <taxon>Perkinsidae</taxon>
        <taxon>Perkinsus</taxon>
    </lineage>
</organism>
<evidence type="ECO:0000256" key="4">
    <source>
        <dbReference type="ARBA" id="ARBA00022741"/>
    </source>
</evidence>
<dbReference type="PROSITE" id="PS50011">
    <property type="entry name" value="PROTEIN_KINASE_DOM"/>
    <property type="match status" value="1"/>
</dbReference>
<evidence type="ECO:0000259" key="12">
    <source>
        <dbReference type="PROSITE" id="PS50020"/>
    </source>
</evidence>
<evidence type="ECO:0000256" key="8">
    <source>
        <dbReference type="ARBA" id="ARBA00048367"/>
    </source>
</evidence>
<dbReference type="InterPro" id="IPR001202">
    <property type="entry name" value="WW_dom"/>
</dbReference>
<keyword evidence="5" id="KW-0418">Kinase</keyword>
<keyword evidence="3" id="KW-0808">Transferase</keyword>
<evidence type="ECO:0000256" key="6">
    <source>
        <dbReference type="ARBA" id="ARBA00022840"/>
    </source>
</evidence>
<dbReference type="GO" id="GO:0004693">
    <property type="term" value="F:cyclin-dependent protein serine/threonine kinase activity"/>
    <property type="evidence" value="ECO:0007669"/>
    <property type="project" value="UniProtKB-EC"/>
</dbReference>
<reference evidence="14 15" key="1">
    <citation type="submission" date="2020-04" db="EMBL/GenBank/DDBJ databases">
        <title>Perkinsus chesapeaki whole genome sequence.</title>
        <authorList>
            <person name="Bogema D.R."/>
        </authorList>
    </citation>
    <scope>NUCLEOTIDE SEQUENCE [LARGE SCALE GENOMIC DNA]</scope>
    <source>
        <strain evidence="14">ATCC PRA-425</strain>
    </source>
</reference>
<dbReference type="Gene3D" id="1.10.510.10">
    <property type="entry name" value="Transferase(Phosphotransferase) domain 1"/>
    <property type="match status" value="1"/>
</dbReference>
<evidence type="ECO:0000256" key="3">
    <source>
        <dbReference type="ARBA" id="ARBA00022679"/>
    </source>
</evidence>
<dbReference type="EC" id="2.7.11.22" evidence="1"/>
<dbReference type="GO" id="GO:0080090">
    <property type="term" value="P:regulation of primary metabolic process"/>
    <property type="evidence" value="ECO:0007669"/>
    <property type="project" value="UniProtKB-ARBA"/>
</dbReference>
<dbReference type="EMBL" id="JAAPAO010000175">
    <property type="protein sequence ID" value="KAF4669178.1"/>
    <property type="molecule type" value="Genomic_DNA"/>
</dbReference>
<keyword evidence="6" id="KW-0067">ATP-binding</keyword>
<dbReference type="InterPro" id="IPR008271">
    <property type="entry name" value="Ser/Thr_kinase_AS"/>
</dbReference>
<dbReference type="Gene3D" id="3.10.50.40">
    <property type="match status" value="1"/>
</dbReference>
<evidence type="ECO:0000256" key="2">
    <source>
        <dbReference type="ARBA" id="ARBA00022527"/>
    </source>
</evidence>
<evidence type="ECO:0000313" key="15">
    <source>
        <dbReference type="Proteomes" id="UP000591131"/>
    </source>
</evidence>
<dbReference type="InterPro" id="IPR036020">
    <property type="entry name" value="WW_dom_sf"/>
</dbReference>
<comment type="catalytic activity">
    <reaction evidence="7">
        <text>L-threonyl-[protein] + ATP = O-phospho-L-threonyl-[protein] + ADP + H(+)</text>
        <dbReference type="Rhea" id="RHEA:46608"/>
        <dbReference type="Rhea" id="RHEA-COMP:11060"/>
        <dbReference type="Rhea" id="RHEA-COMP:11605"/>
        <dbReference type="ChEBI" id="CHEBI:15378"/>
        <dbReference type="ChEBI" id="CHEBI:30013"/>
        <dbReference type="ChEBI" id="CHEBI:30616"/>
        <dbReference type="ChEBI" id="CHEBI:61977"/>
        <dbReference type="ChEBI" id="CHEBI:456216"/>
        <dbReference type="EC" id="2.7.11.22"/>
    </reaction>
</comment>
<gene>
    <name evidence="14" type="ORF">FOL47_002659</name>
</gene>
<dbReference type="SUPFAM" id="SSF54534">
    <property type="entry name" value="FKBP-like"/>
    <property type="match status" value="1"/>
</dbReference>
<feature type="compositionally biased region" description="Basic residues" evidence="10">
    <location>
        <begin position="693"/>
        <end position="702"/>
    </location>
</feature>
<dbReference type="CDD" id="cd07833">
    <property type="entry name" value="STKc_CDKL"/>
    <property type="match status" value="1"/>
</dbReference>
<evidence type="ECO:0000259" key="11">
    <source>
        <dbReference type="PROSITE" id="PS50011"/>
    </source>
</evidence>
<dbReference type="AlphaFoldDB" id="A0A7J6MC70"/>
<dbReference type="FunFam" id="1.10.510.10:FF:000624">
    <property type="entry name" value="Mitogen-activated protein kinase"/>
    <property type="match status" value="1"/>
</dbReference>
<evidence type="ECO:0000256" key="5">
    <source>
        <dbReference type="ARBA" id="ARBA00022777"/>
    </source>
</evidence>
<dbReference type="Pfam" id="PF00069">
    <property type="entry name" value="Pkinase"/>
    <property type="match status" value="1"/>
</dbReference>
<dbReference type="InterPro" id="IPR050117">
    <property type="entry name" value="MAPK"/>
</dbReference>
<feature type="domain" description="Protein kinase" evidence="11">
    <location>
        <begin position="248"/>
        <end position="545"/>
    </location>
</feature>
<dbReference type="InterPro" id="IPR000719">
    <property type="entry name" value="Prot_kinase_dom"/>
</dbReference>
<evidence type="ECO:0000256" key="1">
    <source>
        <dbReference type="ARBA" id="ARBA00012425"/>
    </source>
</evidence>
<dbReference type="InterPro" id="IPR046357">
    <property type="entry name" value="PPIase_dom_sf"/>
</dbReference>
<feature type="domain" description="WW" evidence="12">
    <location>
        <begin position="40"/>
        <end position="75"/>
    </location>
</feature>
<dbReference type="SMART" id="SM00220">
    <property type="entry name" value="S_TKc"/>
    <property type="match status" value="1"/>
</dbReference>
<dbReference type="Gene3D" id="3.30.200.20">
    <property type="entry name" value="Phosphorylase Kinase, domain 1"/>
    <property type="match status" value="1"/>
</dbReference>
<dbReference type="FunFam" id="3.30.200.20:FF:000049">
    <property type="entry name" value="cyclin-dependent kinase-like 1 isoform X1"/>
    <property type="match status" value="1"/>
</dbReference>
<evidence type="ECO:0000256" key="10">
    <source>
        <dbReference type="SAM" id="MobiDB-lite"/>
    </source>
</evidence>
<evidence type="ECO:0000256" key="7">
    <source>
        <dbReference type="ARBA" id="ARBA00047811"/>
    </source>
</evidence>
<dbReference type="InterPro" id="IPR011009">
    <property type="entry name" value="Kinase-like_dom_sf"/>
</dbReference>
<keyword evidence="4" id="KW-0547">Nucleotide-binding</keyword>
<dbReference type="PANTHER" id="PTHR24055">
    <property type="entry name" value="MITOGEN-ACTIVATED PROTEIN KINASE"/>
    <property type="match status" value="1"/>
</dbReference>
<evidence type="ECO:0000313" key="14">
    <source>
        <dbReference type="EMBL" id="KAF4669178.1"/>
    </source>
</evidence>
<dbReference type="OrthoDB" id="548217at2759"/>
<feature type="region of interest" description="Disordered" evidence="10">
    <location>
        <begin position="557"/>
        <end position="784"/>
    </location>
</feature>
<dbReference type="GO" id="GO:0005524">
    <property type="term" value="F:ATP binding"/>
    <property type="evidence" value="ECO:0007669"/>
    <property type="project" value="UniProtKB-KW"/>
</dbReference>
<comment type="caution">
    <text evidence="14">The sequence shown here is derived from an EMBL/GenBank/DDBJ whole genome shotgun (WGS) entry which is preliminary data.</text>
</comment>
<dbReference type="PROSITE" id="PS50198">
    <property type="entry name" value="PPIC_PPIASE_2"/>
    <property type="match status" value="1"/>
</dbReference>
<dbReference type="GO" id="GO:0003755">
    <property type="term" value="F:peptidyl-prolyl cis-trans isomerase activity"/>
    <property type="evidence" value="ECO:0007669"/>
    <property type="project" value="UniProtKB-KW"/>
</dbReference>
<dbReference type="PROSITE" id="PS50020">
    <property type="entry name" value="WW_DOMAIN_2"/>
    <property type="match status" value="1"/>
</dbReference>
<feature type="compositionally biased region" description="Gly residues" evidence="10">
    <location>
        <begin position="640"/>
        <end position="650"/>
    </location>
</feature>
<dbReference type="SUPFAM" id="SSF56112">
    <property type="entry name" value="Protein kinase-like (PK-like)"/>
    <property type="match status" value="1"/>
</dbReference>
<keyword evidence="9" id="KW-0413">Isomerase</keyword>
<feature type="compositionally biased region" description="Low complexity" evidence="10">
    <location>
        <begin position="557"/>
        <end position="567"/>
    </location>
</feature>
<evidence type="ECO:0000256" key="9">
    <source>
        <dbReference type="PROSITE-ProRule" id="PRU00278"/>
    </source>
</evidence>
<evidence type="ECO:0000259" key="13">
    <source>
        <dbReference type="PROSITE" id="PS50198"/>
    </source>
</evidence>
<feature type="domain" description="PpiC" evidence="13">
    <location>
        <begin position="93"/>
        <end position="204"/>
    </location>
</feature>
<dbReference type="SUPFAM" id="SSF51045">
    <property type="entry name" value="WW domain"/>
    <property type="match status" value="1"/>
</dbReference>
<name>A0A7J6MC70_PERCH</name>
<accession>A0A7J6MC70</accession>
<dbReference type="InterPro" id="IPR000297">
    <property type="entry name" value="PPIase_PpiC"/>
</dbReference>
<sequence length="941" mass="102148">MATLAGDESQGIYDAHHHHHQRLYGDMGSNGDIPAHMMKNNLPSGWDIRESTSRPGKFYYFNVHTQHGQWEFPTGEMIPPTRRKSSFGYRLPDETAHVLHILKKHRGSRKPRSWRVDGEITIPVEEAMRELALIREEVIREEHKGLAAMTKCFKDNARIESDCGTAKRGGDLGEICHGRMQPSFERVAFALTPGTLSPIIHTDVILVKTSGGGKLKAVVMESTFRLHGESVGVALHYYLGVPTTRRSCLLVAAREGGAYGVVLKCRNKETGDVVAIKKFKESEDDDVVKKTTLREVRILRMLRHENIVQLREAFRRKGKLYLVFEFVDKNLLELLDIYPQGLEADTVRYCIWQLSRAMEFCHRHDVIHRDIKPENLLINMHDKSLKLCDFGFARTLPSANGQDSATSSGTGAGLLTDYVATRWYRAPELLLGSTMYGKEVDIWSIGCIMGEIVDGQPLFPGESEIDQLFIIQRVLGPLTPKQMEIFLRNPRFMGLKFPDMSKPESIEKRYLGKLSKRAMNFIKSVLIMDETKRLTGEGCVTHSYFEGLVSPSGVTAEQAAAQATVPPSRHGLPVNPSPRTTLHHGGRQQQSVGAQQLPQYQQPPSRGKLGPSGFQQGDGRKGSGMPQHGGAGKRRTNGNGVMGFTGGTGGPEDLAAVGEGGAGGRGEDHHAYPKYGGKNKGKNGGGAGQAKSRGSKSRHHNHHNEQFDEDPAAPVYRHKKATGSRGGQRGPWLESNHRELPPAAHLPSIGSRGGNRLPSRGEFAGPPAQFSRGLPVQGPTTQVSGLEGELPISRGDAQNAATPQHRGLAPADPLEFLENRPGSSSFTSAGGFFMPPPQTHGPSGANATAAQWGTSTGSHGPTGRLSRWPISDDPFEVSDSPSHLTGSRFDHSLANASNTFYGGGSGVHHFGAFMVAGGPNRLIGKGSSGGGLGGGGAYGGR</sequence>
<keyword evidence="2" id="KW-0723">Serine/threonine-protein kinase</keyword>
<comment type="catalytic activity">
    <reaction evidence="8">
        <text>L-seryl-[protein] + ATP = O-phospho-L-seryl-[protein] + ADP + H(+)</text>
        <dbReference type="Rhea" id="RHEA:17989"/>
        <dbReference type="Rhea" id="RHEA-COMP:9863"/>
        <dbReference type="Rhea" id="RHEA-COMP:11604"/>
        <dbReference type="ChEBI" id="CHEBI:15378"/>
        <dbReference type="ChEBI" id="CHEBI:29999"/>
        <dbReference type="ChEBI" id="CHEBI:30616"/>
        <dbReference type="ChEBI" id="CHEBI:83421"/>
        <dbReference type="ChEBI" id="CHEBI:456216"/>
        <dbReference type="EC" id="2.7.11.22"/>
    </reaction>
</comment>
<proteinExistence type="predicted"/>
<dbReference type="CDD" id="cd00201">
    <property type="entry name" value="WW"/>
    <property type="match status" value="1"/>
</dbReference>
<feature type="compositionally biased region" description="Polar residues" evidence="10">
    <location>
        <begin position="587"/>
        <end position="604"/>
    </location>
</feature>
<dbReference type="Proteomes" id="UP000591131">
    <property type="component" value="Unassembled WGS sequence"/>
</dbReference>
<keyword evidence="15" id="KW-1185">Reference proteome</keyword>
<dbReference type="Pfam" id="PF00639">
    <property type="entry name" value="Rotamase"/>
    <property type="match status" value="1"/>
</dbReference>
<keyword evidence="9" id="KW-0697">Rotamase</keyword>
<protein>
    <recommendedName>
        <fullName evidence="1">cyclin-dependent kinase</fullName>
        <ecNumber evidence="1">2.7.11.22</ecNumber>
    </recommendedName>
</protein>
<dbReference type="Gene3D" id="2.20.70.10">
    <property type="match status" value="1"/>
</dbReference>
<dbReference type="PROSITE" id="PS00108">
    <property type="entry name" value="PROTEIN_KINASE_ST"/>
    <property type="match status" value="1"/>
</dbReference>
<dbReference type="GO" id="GO:0060255">
    <property type="term" value="P:regulation of macromolecule metabolic process"/>
    <property type="evidence" value="ECO:0007669"/>
    <property type="project" value="UniProtKB-ARBA"/>
</dbReference>